<evidence type="ECO:0000256" key="1">
    <source>
        <dbReference type="SAM" id="MobiDB-lite"/>
    </source>
</evidence>
<protein>
    <recommendedName>
        <fullName evidence="4">Ribosomal protein L1</fullName>
    </recommendedName>
</protein>
<accession>A0A9R0IRE7</accession>
<gene>
    <name evidence="3" type="primary">LOC110793603</name>
</gene>
<organism evidence="2 3">
    <name type="scientific">Spinacia oleracea</name>
    <name type="common">Spinach</name>
    <dbReference type="NCBI Taxonomy" id="3562"/>
    <lineage>
        <taxon>Eukaryota</taxon>
        <taxon>Viridiplantae</taxon>
        <taxon>Streptophyta</taxon>
        <taxon>Embryophyta</taxon>
        <taxon>Tracheophyta</taxon>
        <taxon>Spermatophyta</taxon>
        <taxon>Magnoliopsida</taxon>
        <taxon>eudicotyledons</taxon>
        <taxon>Gunneridae</taxon>
        <taxon>Pentapetalae</taxon>
        <taxon>Caryophyllales</taxon>
        <taxon>Chenopodiaceae</taxon>
        <taxon>Chenopodioideae</taxon>
        <taxon>Anserineae</taxon>
        <taxon>Spinacia</taxon>
    </lineage>
</organism>
<evidence type="ECO:0000313" key="2">
    <source>
        <dbReference type="Proteomes" id="UP000813463"/>
    </source>
</evidence>
<dbReference type="GO" id="GO:0003723">
    <property type="term" value="F:RNA binding"/>
    <property type="evidence" value="ECO:0000318"/>
    <property type="project" value="GO_Central"/>
</dbReference>
<feature type="compositionally biased region" description="Acidic residues" evidence="1">
    <location>
        <begin position="304"/>
        <end position="320"/>
    </location>
</feature>
<dbReference type="GO" id="GO:0005730">
    <property type="term" value="C:nucleolus"/>
    <property type="evidence" value="ECO:0000318"/>
    <property type="project" value="GO_Central"/>
</dbReference>
<dbReference type="CDD" id="cd00403">
    <property type="entry name" value="Ribosomal_L1"/>
    <property type="match status" value="1"/>
</dbReference>
<dbReference type="KEGG" id="soe:110793603"/>
<sequence length="360" mass="39882">MESVVPPPLTPISKVSTQAIEKAVNALLKWKSANSDSQKSQLLPSDEFLYLVLTLNKIPPKNRTNAHKIALPKALYTPEAAEFCLFVHDSVSKSAKVKVEEGGVPISKVIKLSKLKKDYKAFEQKRKLCDSFDMFFADKRIIPVLPNAIGKQFYRKKKIPVPIELGRGNWKEQIERVCSSAMLYLSTGTCSVIKVAKDSMSRDEIVANVAAAVSGVADVVPKKWKNVRAFHLKFSESLALPVYQKVPELGLKIGGGLISNAEEKAVVAKKKEKKEKVSKKKGRINEVRYMDRVETDGMVSGDESGSEVDDEEEENVEVGGDETVGKKRKKQVSNVVKGLKENKDKGLAKSTEKKPKKLKV</sequence>
<dbReference type="RefSeq" id="XP_021854187.1">
    <property type="nucleotide sequence ID" value="XM_021998495.2"/>
</dbReference>
<dbReference type="InterPro" id="IPR028364">
    <property type="entry name" value="Ribosomal_uL1/biogenesis"/>
</dbReference>
<evidence type="ECO:0008006" key="4">
    <source>
        <dbReference type="Google" id="ProtNLM"/>
    </source>
</evidence>
<feature type="compositionally biased region" description="Basic and acidic residues" evidence="1">
    <location>
        <begin position="338"/>
        <end position="353"/>
    </location>
</feature>
<feature type="region of interest" description="Disordered" evidence="1">
    <location>
        <begin position="292"/>
        <end position="360"/>
    </location>
</feature>
<dbReference type="Pfam" id="PF00687">
    <property type="entry name" value="Ribosomal_L1"/>
    <property type="match status" value="1"/>
</dbReference>
<dbReference type="InterPro" id="IPR016095">
    <property type="entry name" value="Ribosomal_uL1_3-a/b-sand"/>
</dbReference>
<dbReference type="InterPro" id="IPR050257">
    <property type="entry name" value="eL8/uL1-like"/>
</dbReference>
<dbReference type="OrthoDB" id="10251727at2759"/>
<dbReference type="GeneID" id="110793603"/>
<dbReference type="AlphaFoldDB" id="A0A9R0IRE7"/>
<reference evidence="3" key="2">
    <citation type="submission" date="2025-08" db="UniProtKB">
        <authorList>
            <consortium name="RefSeq"/>
        </authorList>
    </citation>
    <scope>IDENTIFICATION</scope>
    <source>
        <tissue evidence="3">Leaf</tissue>
    </source>
</reference>
<reference evidence="2" key="1">
    <citation type="journal article" date="2021" name="Nat. Commun.">
        <title>Genomic analyses provide insights into spinach domestication and the genetic basis of agronomic traits.</title>
        <authorList>
            <person name="Cai X."/>
            <person name="Sun X."/>
            <person name="Xu C."/>
            <person name="Sun H."/>
            <person name="Wang X."/>
            <person name="Ge C."/>
            <person name="Zhang Z."/>
            <person name="Wang Q."/>
            <person name="Fei Z."/>
            <person name="Jiao C."/>
            <person name="Wang Q."/>
        </authorList>
    </citation>
    <scope>NUCLEOTIDE SEQUENCE [LARGE SCALE GENOMIC DNA]</scope>
    <source>
        <strain evidence="2">cv. Varoflay</strain>
    </source>
</reference>
<evidence type="ECO:0000313" key="3">
    <source>
        <dbReference type="RefSeq" id="XP_021854187.1"/>
    </source>
</evidence>
<proteinExistence type="predicted"/>
<dbReference type="SUPFAM" id="SSF56808">
    <property type="entry name" value="Ribosomal protein L1"/>
    <property type="match status" value="1"/>
</dbReference>
<keyword evidence="2" id="KW-1185">Reference proteome</keyword>
<dbReference type="PANTHER" id="PTHR23105">
    <property type="entry name" value="RIBOSOMAL PROTEIN L7AE FAMILY MEMBER"/>
    <property type="match status" value="1"/>
</dbReference>
<dbReference type="Proteomes" id="UP000813463">
    <property type="component" value="Chromosome 4"/>
</dbReference>
<name>A0A9R0IRE7_SPIOL</name>
<dbReference type="FunFam" id="3.40.50.790:FF:000012">
    <property type="entry name" value="Ribosomal protein L1p/L10e family"/>
    <property type="match status" value="1"/>
</dbReference>
<dbReference type="InterPro" id="IPR023674">
    <property type="entry name" value="Ribosomal_uL1-like"/>
</dbReference>
<dbReference type="Gene3D" id="3.40.50.790">
    <property type="match status" value="1"/>
</dbReference>